<protein>
    <submittedName>
        <fullName evidence="1">Uncharacterized protein</fullName>
    </submittedName>
</protein>
<evidence type="ECO:0000313" key="1">
    <source>
        <dbReference type="EMBL" id="MDR7376131.1"/>
    </source>
</evidence>
<proteinExistence type="predicted"/>
<organism evidence="1 2">
    <name type="scientific">Rhodoferax ferrireducens</name>
    <dbReference type="NCBI Taxonomy" id="192843"/>
    <lineage>
        <taxon>Bacteria</taxon>
        <taxon>Pseudomonadati</taxon>
        <taxon>Pseudomonadota</taxon>
        <taxon>Betaproteobacteria</taxon>
        <taxon>Burkholderiales</taxon>
        <taxon>Comamonadaceae</taxon>
        <taxon>Rhodoferax</taxon>
    </lineage>
</organism>
<name>A0ABU2C465_9BURK</name>
<dbReference type="Proteomes" id="UP001180487">
    <property type="component" value="Unassembled WGS sequence"/>
</dbReference>
<dbReference type="EMBL" id="JAVDXT010000001">
    <property type="protein sequence ID" value="MDR7376131.1"/>
    <property type="molecule type" value="Genomic_DNA"/>
</dbReference>
<gene>
    <name evidence="1" type="ORF">J2X19_000789</name>
</gene>
<reference evidence="1 2" key="1">
    <citation type="submission" date="2023-07" db="EMBL/GenBank/DDBJ databases">
        <title>Sorghum-associated microbial communities from plants grown in Nebraska, USA.</title>
        <authorList>
            <person name="Schachtman D."/>
        </authorList>
    </citation>
    <scope>NUCLEOTIDE SEQUENCE [LARGE SCALE GENOMIC DNA]</scope>
    <source>
        <strain evidence="1 2">BE313</strain>
    </source>
</reference>
<sequence length="31" mass="3154">MHPSATPMTTQCLALRGSSVAAGASKKPQLI</sequence>
<evidence type="ECO:0000313" key="2">
    <source>
        <dbReference type="Proteomes" id="UP001180487"/>
    </source>
</evidence>
<keyword evidence="2" id="KW-1185">Reference proteome</keyword>
<accession>A0ABU2C465</accession>
<comment type="caution">
    <text evidence="1">The sequence shown here is derived from an EMBL/GenBank/DDBJ whole genome shotgun (WGS) entry which is preliminary data.</text>
</comment>